<gene>
    <name evidence="2" type="ORF">S01H1_78444</name>
</gene>
<dbReference type="EMBL" id="BARS01052799">
    <property type="protein sequence ID" value="GAG45805.1"/>
    <property type="molecule type" value="Genomic_DNA"/>
</dbReference>
<accession>X0XRC7</accession>
<evidence type="ECO:0000259" key="1">
    <source>
        <dbReference type="Pfam" id="PF07940"/>
    </source>
</evidence>
<proteinExistence type="predicted"/>
<name>X0XRC7_9ZZZZ</name>
<protein>
    <recommendedName>
        <fullName evidence="1">Heparinase II/III-like C-terminal domain-containing protein</fullName>
    </recommendedName>
</protein>
<dbReference type="Gene3D" id="2.70.98.70">
    <property type="match status" value="1"/>
</dbReference>
<dbReference type="GO" id="GO:0016829">
    <property type="term" value="F:lyase activity"/>
    <property type="evidence" value="ECO:0007669"/>
    <property type="project" value="InterPro"/>
</dbReference>
<dbReference type="AlphaFoldDB" id="X0XRC7"/>
<comment type="caution">
    <text evidence="2">The sequence shown here is derived from an EMBL/GenBank/DDBJ whole genome shotgun (WGS) entry which is preliminary data.</text>
</comment>
<feature type="non-terminal residue" evidence="2">
    <location>
        <position position="212"/>
    </location>
</feature>
<dbReference type="InterPro" id="IPR012480">
    <property type="entry name" value="Hepar_II_III_C"/>
</dbReference>
<feature type="domain" description="Heparinase II/III-like C-terminal" evidence="1">
    <location>
        <begin position="6"/>
        <end position="157"/>
    </location>
</feature>
<dbReference type="Pfam" id="PF07940">
    <property type="entry name" value="Hepar_II_III_C"/>
    <property type="match status" value="1"/>
</dbReference>
<evidence type="ECO:0000313" key="2">
    <source>
        <dbReference type="EMBL" id="GAG45805.1"/>
    </source>
</evidence>
<organism evidence="2">
    <name type="scientific">marine sediment metagenome</name>
    <dbReference type="NCBI Taxonomy" id="412755"/>
    <lineage>
        <taxon>unclassified sequences</taxon>
        <taxon>metagenomes</taxon>
        <taxon>ecological metagenomes</taxon>
    </lineage>
</organism>
<reference evidence="2" key="1">
    <citation type="journal article" date="2014" name="Front. Microbiol.">
        <title>High frequency of phylogenetically diverse reductive dehalogenase-homologous genes in deep subseafloor sedimentary metagenomes.</title>
        <authorList>
            <person name="Kawai M."/>
            <person name="Futagami T."/>
            <person name="Toyoda A."/>
            <person name="Takaki Y."/>
            <person name="Nishi S."/>
            <person name="Hori S."/>
            <person name="Arai W."/>
            <person name="Tsubouchi T."/>
            <person name="Morono Y."/>
            <person name="Uchiyama I."/>
            <person name="Ito T."/>
            <person name="Fujiyama A."/>
            <person name="Inagaki F."/>
            <person name="Takami H."/>
        </authorList>
    </citation>
    <scope>NUCLEOTIDE SEQUENCE</scope>
    <source>
        <strain evidence="2">Expedition CK06-06</strain>
    </source>
</reference>
<sequence>MTDARKSVQVIFKSSPFGTQSHGNEANNSFVLWAYGKRLLVRSGHYDSYGSAHHSNWVWSTRSVNNITANGLGQGKRTAQAQGKIVAFKTTPSMDIVVGEAGSAYERGILDRFTRAIIFVKPELVIVYDRLEAKKPSTFEYWLHAINKISVEDQNRIRVENDDVVCDIDFLTPSDLTFKQTNKYDPKPRPRIKMREWHLTATTPEKKKRMEF</sequence>